<feature type="domain" description="Flagellar assembly protein T middle" evidence="2">
    <location>
        <begin position="110"/>
        <end position="251"/>
    </location>
</feature>
<dbReference type="EMBL" id="JGVK01000029">
    <property type="protein sequence ID" value="KEY90974.1"/>
    <property type="molecule type" value="Genomic_DNA"/>
</dbReference>
<evidence type="ECO:0000313" key="5">
    <source>
        <dbReference type="Proteomes" id="UP000053784"/>
    </source>
</evidence>
<dbReference type="InterPro" id="IPR032386">
    <property type="entry name" value="FlgT_M"/>
</dbReference>
<dbReference type="AlphaFoldDB" id="A0A084CME5"/>
<feature type="domain" description="Flagellar assembly protein T N-terminal" evidence="3">
    <location>
        <begin position="21"/>
        <end position="106"/>
    </location>
</feature>
<protein>
    <submittedName>
        <fullName evidence="4">Flagellar protein</fullName>
    </submittedName>
</protein>
<keyword evidence="5" id="KW-1185">Reference proteome</keyword>
<organism evidence="4 5">
    <name type="scientific">Candidatus Photodesmus blepharonis</name>
    <dbReference type="NCBI Taxonomy" id="1179155"/>
    <lineage>
        <taxon>Bacteria</taxon>
        <taxon>Pseudomonadati</taxon>
        <taxon>Pseudomonadota</taxon>
        <taxon>Gammaproteobacteria</taxon>
        <taxon>Vibrionales</taxon>
        <taxon>Vibrionaceae</taxon>
        <taxon>Candidatus Photodesmus</taxon>
    </lineage>
</organism>
<reference evidence="4 5" key="1">
    <citation type="submission" date="2014-03" db="EMBL/GenBank/DDBJ databases">
        <title>Selection and divergence in the genomes of co-occurring obligate luminous symbionts with specific hosts.</title>
        <authorList>
            <person name="Hendry T.A."/>
            <person name="de Wet J.R."/>
            <person name="Dunlap P.V."/>
        </authorList>
    </citation>
    <scope>NUCLEOTIDE SEQUENCE [LARGE SCALE GENOMIC DNA]</scope>
    <source>
        <strain evidence="4 5">Ppalp.1</strain>
    </source>
</reference>
<comment type="caution">
    <text evidence="4">The sequence shown here is derived from an EMBL/GenBank/DDBJ whole genome shotgun (WGS) entry which is preliminary data.</text>
</comment>
<dbReference type="InterPro" id="IPR032388">
    <property type="entry name" value="FlgT_C"/>
</dbReference>
<gene>
    <name evidence="4" type="primary">flgT</name>
    <name evidence="4" type="ORF">CF67_06026</name>
</gene>
<dbReference type="InterPro" id="IPR032370">
    <property type="entry name" value="FlgT_N"/>
</dbReference>
<sequence>MKKSTLLFLTIFYIKCSYAIWYEVTGVATIVSSEEVARIHALEDALFKVVQFSGADLGSINRLRPYLKSDQKEYQFTNHEVRYISVQQQKIQNNMISIEAQIDIYPSATSCHVDQYKKTFLLNKISLAFPEQAVIGKIYNIGNDLTHMLNHQLDQESKSFSSVGITDYEINKNYPERLKMIAQDTGAQYIITGKIVDLTTTVNKKLITNDIIQRQFAIEMEIFNGKSGRKIYNQNYREVATWPFSRISKINTKSAHFWNSHYGKMLMRVVRNIMLDLESQISCKITLPEVVAKFRSTVIINLGRLHGVKEGDRVQLWHIGSFIDRKGLARNVVNQSKITLTVFRVYDNQAELKIDQEDLGRSIQIGDLVHKLS</sequence>
<name>A0A084CME5_9GAMM</name>
<dbReference type="eggNOG" id="ENOG502ZAC4">
    <property type="taxonomic scope" value="Bacteria"/>
</dbReference>
<dbReference type="STRING" id="1179155.CF67_06026"/>
<dbReference type="Gene3D" id="3.40.50.10610">
    <property type="entry name" value="ABC-type transport auxiliary lipoprotein component"/>
    <property type="match status" value="1"/>
</dbReference>
<dbReference type="Proteomes" id="UP000053784">
    <property type="component" value="Unassembled WGS sequence"/>
</dbReference>
<dbReference type="OrthoDB" id="8778507at2"/>
<dbReference type="InterPro" id="IPR038180">
    <property type="entry name" value="FlgT_N_sf"/>
</dbReference>
<evidence type="ECO:0000259" key="1">
    <source>
        <dbReference type="Pfam" id="PF16538"/>
    </source>
</evidence>
<dbReference type="Pfam" id="PF16538">
    <property type="entry name" value="FlgT_C"/>
    <property type="match status" value="1"/>
</dbReference>
<dbReference type="Pfam" id="PF16539">
    <property type="entry name" value="FlgT_M"/>
    <property type="match status" value="1"/>
</dbReference>
<evidence type="ECO:0000259" key="2">
    <source>
        <dbReference type="Pfam" id="PF16539"/>
    </source>
</evidence>
<dbReference type="Gene3D" id="3.30.1660.40">
    <property type="entry name" value="FlgT, N-terminal domain"/>
    <property type="match status" value="1"/>
</dbReference>
<keyword evidence="4" id="KW-0966">Cell projection</keyword>
<keyword evidence="4" id="KW-0969">Cilium</keyword>
<dbReference type="RefSeq" id="WP_034414948.1">
    <property type="nucleotide sequence ID" value="NZ_JGVK01000029.1"/>
</dbReference>
<keyword evidence="4" id="KW-0282">Flagellum</keyword>
<dbReference type="InterPro" id="IPR038165">
    <property type="entry name" value="FlgT_C_sf"/>
</dbReference>
<dbReference type="Pfam" id="PF16548">
    <property type="entry name" value="FlgT_N"/>
    <property type="match status" value="1"/>
</dbReference>
<evidence type="ECO:0000313" key="4">
    <source>
        <dbReference type="EMBL" id="KEY90974.1"/>
    </source>
</evidence>
<dbReference type="Gene3D" id="2.40.10.410">
    <property type="entry name" value="FlgT, C-terminal domain"/>
    <property type="match status" value="1"/>
</dbReference>
<feature type="domain" description="Flagellar assembly protein T C-terminal" evidence="1">
    <location>
        <begin position="297"/>
        <end position="371"/>
    </location>
</feature>
<proteinExistence type="predicted"/>
<evidence type="ECO:0000259" key="3">
    <source>
        <dbReference type="Pfam" id="PF16548"/>
    </source>
</evidence>
<accession>A0A084CME5</accession>